<dbReference type="AlphaFoldDB" id="A0A1X6P3F1"/>
<accession>A0A1X6P3F1</accession>
<sequence length="1224" mass="120828">MAPAVRFIVRADFTIPGQHIVLSGGSPVVGDWVLTAGPPLCTDQSIFPIWTTEPVDLGGVALPLTYKYVVAPEVHDGVGGVGWEVDDTATVRTLTVEDVAAVQATAGGDVIVVDDGWFGVLPRAPVGGATVSGAANGHTAATVAAPSDGVVDWAVHTPTASKLQEAVAKAKPTAAGSDKGAASTTMGASPSKEGAKHGKGPLQQVGLAISSVFSNAHDAKPATHGETRSKDGRAVVERTSDATGGNVGTTATARSTATSADQSSFNVRGSSTGRSTGGTQTTTITSTWSYQSSGSGSSGGGGGGVGSSAAGTDHQGSTAVVESNKALTGNTHAVEAAGTAVGNVALSAVSAVKGSAESAKQSTVSALGVAKAAAADVREAADGALGDARSAAKGLASSAKCSAAATWDTAKRTAEPVRATVASAKASLAGARSDSDVTAADTRDVPSSTVAKKAATGVGASRGASSTAESSTTSTMQRAGVAGSKAAADSAGATKAVAGATDSEKAAEGAADASGVTGDERSGKASATKTKTMTASKTHQAAAESKAKKPITHAADAEKVGGTSKTQRAVVADKKAVADSAGTTKAVAGATDSEKAAEGAADASGVTGDERSGKASATKTKTMTASKTHQAAAESKAKKPITHAADAEMVGGCAHSKGVVAGVGASMEAGARKVLPKADSTLQPTVTDAKEADRGLTDSKTSSVTSKTASTTGATASTTTAIRSQHVTNTERANLGSTNAEKTVAVDKGSQQSTAAKLHQAAADARSAVTGLSRPKKYVTWSVTSGARTAGGQSTGDAVPVTLGPATVATTPPHDSQRQSSSKSTYTSRSSVSSVRSFTRSSRVSAPISSSAAHLPTKTPMSGTSTASFFSSSFSSSRGNKAAGLWPMPAGKGGGFPTVTETVKVWEVDQVARAVLPAAAISPATGGAIADAAGTLERLAADGDNFLTPPSVVIPFGIYTAAVAAATRSATATTSLANLSAAYEAAAAGDDAAAAAEEACEWIESSTTVPRGAMAFIQAAFPRDAALLLYPSGNDSAADGGAGLYGPPVAVAANDPDSVAAAVRRVWGSLWSPAAASARAVSGVPHERAAMAVLVQAVVSVDALFVAAARSPGSIIELEVAAGESADPAPFRGIVGANGAVMEEAVDTGEPAAARVEPPRPSMSDKSVAARLRRDAAYRAAVFRRIGAVVAILDSALGAPQVLQGALHGEGELYVVHTRSADNV</sequence>
<feature type="region of interest" description="Disordered" evidence="1">
    <location>
        <begin position="423"/>
        <end position="563"/>
    </location>
</feature>
<dbReference type="GO" id="GO:0005524">
    <property type="term" value="F:ATP binding"/>
    <property type="evidence" value="ECO:0007669"/>
    <property type="project" value="InterPro"/>
</dbReference>
<feature type="region of interest" description="Disordered" evidence="1">
    <location>
        <begin position="682"/>
        <end position="759"/>
    </location>
</feature>
<feature type="compositionally biased region" description="Polar residues" evidence="1">
    <location>
        <begin position="787"/>
        <end position="796"/>
    </location>
</feature>
<organism evidence="3 4">
    <name type="scientific">Porphyra umbilicalis</name>
    <name type="common">Purple laver</name>
    <name type="synonym">Red alga</name>
    <dbReference type="NCBI Taxonomy" id="2786"/>
    <lineage>
        <taxon>Eukaryota</taxon>
        <taxon>Rhodophyta</taxon>
        <taxon>Bangiophyceae</taxon>
        <taxon>Bangiales</taxon>
        <taxon>Bangiaceae</taxon>
        <taxon>Porphyra</taxon>
    </lineage>
</organism>
<feature type="compositionally biased region" description="Basic and acidic residues" evidence="1">
    <location>
        <begin position="218"/>
        <end position="240"/>
    </location>
</feature>
<feature type="region of interest" description="Disordered" evidence="1">
    <location>
        <begin position="589"/>
        <end position="639"/>
    </location>
</feature>
<evidence type="ECO:0000313" key="3">
    <source>
        <dbReference type="EMBL" id="OSX75368.1"/>
    </source>
</evidence>
<dbReference type="Gene3D" id="2.60.40.10">
    <property type="entry name" value="Immunoglobulins"/>
    <property type="match status" value="1"/>
</dbReference>
<dbReference type="InterPro" id="IPR013784">
    <property type="entry name" value="Carb-bd-like_fold"/>
</dbReference>
<name>A0A1X6P3F1_PORUM</name>
<dbReference type="InterPro" id="IPR002044">
    <property type="entry name" value="CBM20"/>
</dbReference>
<dbReference type="Proteomes" id="UP000218209">
    <property type="component" value="Unassembled WGS sequence"/>
</dbReference>
<dbReference type="InterPro" id="IPR013815">
    <property type="entry name" value="ATP_grasp_subdomain_1"/>
</dbReference>
<evidence type="ECO:0000313" key="4">
    <source>
        <dbReference type="Proteomes" id="UP000218209"/>
    </source>
</evidence>
<feature type="compositionally biased region" description="Low complexity" evidence="1">
    <location>
        <begin position="614"/>
        <end position="628"/>
    </location>
</feature>
<protein>
    <recommendedName>
        <fullName evidence="2">CBM20 domain-containing protein</fullName>
    </recommendedName>
</protein>
<dbReference type="PANTHER" id="PTHR47453">
    <property type="entry name" value="PHOSPHOGLUCAN, WATER DIKINASE, CHLOROPLASTIC"/>
    <property type="match status" value="1"/>
</dbReference>
<feature type="compositionally biased region" description="Low complexity" evidence="1">
    <location>
        <begin position="818"/>
        <end position="853"/>
    </location>
</feature>
<feature type="compositionally biased region" description="Basic and acidic residues" evidence="1">
    <location>
        <begin position="688"/>
        <end position="697"/>
    </location>
</feature>
<evidence type="ECO:0000259" key="2">
    <source>
        <dbReference type="PROSITE" id="PS51166"/>
    </source>
</evidence>
<dbReference type="InterPro" id="IPR013783">
    <property type="entry name" value="Ig-like_fold"/>
</dbReference>
<feature type="compositionally biased region" description="Gly residues" evidence="1">
    <location>
        <begin position="296"/>
        <end position="306"/>
    </location>
</feature>
<feature type="compositionally biased region" description="Low complexity" evidence="1">
    <location>
        <begin position="242"/>
        <end position="295"/>
    </location>
</feature>
<feature type="region of interest" description="Disordered" evidence="1">
    <location>
        <begin position="787"/>
        <end position="862"/>
    </location>
</feature>
<dbReference type="Gene3D" id="3.30.1490.20">
    <property type="entry name" value="ATP-grasp fold, A domain"/>
    <property type="match status" value="1"/>
</dbReference>
<dbReference type="PANTHER" id="PTHR47453:SF1">
    <property type="entry name" value="PHOSPHOGLUCAN, WATER DIKINASE, CHLOROPLASTIC"/>
    <property type="match status" value="1"/>
</dbReference>
<feature type="compositionally biased region" description="Low complexity" evidence="1">
    <location>
        <begin position="524"/>
        <end position="538"/>
    </location>
</feature>
<feature type="compositionally biased region" description="Low complexity" evidence="1">
    <location>
        <begin position="461"/>
        <end position="501"/>
    </location>
</feature>
<dbReference type="GO" id="GO:2001070">
    <property type="term" value="F:starch binding"/>
    <property type="evidence" value="ECO:0007669"/>
    <property type="project" value="InterPro"/>
</dbReference>
<evidence type="ECO:0000256" key="1">
    <source>
        <dbReference type="SAM" id="MobiDB-lite"/>
    </source>
</evidence>
<keyword evidence="4" id="KW-1185">Reference proteome</keyword>
<gene>
    <name evidence="3" type="ORF">BU14_0239s0023</name>
</gene>
<feature type="region of interest" description="Disordered" evidence="1">
    <location>
        <begin position="218"/>
        <end position="319"/>
    </location>
</feature>
<dbReference type="SUPFAM" id="SSF49452">
    <property type="entry name" value="Starch-binding domain-like"/>
    <property type="match status" value="1"/>
</dbReference>
<dbReference type="Pfam" id="PF00686">
    <property type="entry name" value="CBM_20"/>
    <property type="match status" value="1"/>
</dbReference>
<dbReference type="SUPFAM" id="SSF56059">
    <property type="entry name" value="Glutathione synthetase ATP-binding domain-like"/>
    <property type="match status" value="1"/>
</dbReference>
<feature type="domain" description="CBM20" evidence="2">
    <location>
        <begin position="1"/>
        <end position="119"/>
    </location>
</feature>
<dbReference type="EMBL" id="KV918906">
    <property type="protein sequence ID" value="OSX75368.1"/>
    <property type="molecule type" value="Genomic_DNA"/>
</dbReference>
<reference evidence="3 4" key="1">
    <citation type="submission" date="2017-03" db="EMBL/GenBank/DDBJ databases">
        <title>WGS assembly of Porphyra umbilicalis.</title>
        <authorList>
            <person name="Brawley S.H."/>
            <person name="Blouin N.A."/>
            <person name="Ficko-Blean E."/>
            <person name="Wheeler G.L."/>
            <person name="Lohr M."/>
            <person name="Goodson H.V."/>
            <person name="Jenkins J.W."/>
            <person name="Blaby-Haas C.E."/>
            <person name="Helliwell K.E."/>
            <person name="Chan C."/>
            <person name="Marriage T."/>
            <person name="Bhattacharya D."/>
            <person name="Klein A.S."/>
            <person name="Badis Y."/>
            <person name="Brodie J."/>
            <person name="Cao Y."/>
            <person name="Collen J."/>
            <person name="Dittami S.M."/>
            <person name="Gachon C.M."/>
            <person name="Green B.R."/>
            <person name="Karpowicz S."/>
            <person name="Kim J.W."/>
            <person name="Kudahl U."/>
            <person name="Lin S."/>
            <person name="Michel G."/>
            <person name="Mittag M."/>
            <person name="Olson B.J."/>
            <person name="Pangilinan J."/>
            <person name="Peng Y."/>
            <person name="Qiu H."/>
            <person name="Shu S."/>
            <person name="Singer J.T."/>
            <person name="Smith A.G."/>
            <person name="Sprecher B.N."/>
            <person name="Wagner V."/>
            <person name="Wang W."/>
            <person name="Wang Z.-Y."/>
            <person name="Yan J."/>
            <person name="Yarish C."/>
            <person name="Zoeuner-Riek S."/>
            <person name="Zhuang Y."/>
            <person name="Zou Y."/>
            <person name="Lindquist E.A."/>
            <person name="Grimwood J."/>
            <person name="Barry K."/>
            <person name="Rokhsar D.S."/>
            <person name="Schmutz J."/>
            <person name="Stiller J.W."/>
            <person name="Grossman A.R."/>
            <person name="Prochnik S.E."/>
        </authorList>
    </citation>
    <scope>NUCLEOTIDE SEQUENCE [LARGE SCALE GENOMIC DNA]</scope>
    <source>
        <strain evidence="3">4086291</strain>
    </source>
</reference>
<dbReference type="OrthoDB" id="6123450at2759"/>
<dbReference type="PROSITE" id="PS51166">
    <property type="entry name" value="CBM20"/>
    <property type="match status" value="1"/>
</dbReference>
<proteinExistence type="predicted"/>
<feature type="compositionally biased region" description="Polar residues" evidence="1">
    <location>
        <begin position="722"/>
        <end position="741"/>
    </location>
</feature>
<feature type="compositionally biased region" description="Low complexity" evidence="1">
    <location>
        <begin position="698"/>
        <end position="721"/>
    </location>
</feature>
<feature type="region of interest" description="Disordered" evidence="1">
    <location>
        <begin position="169"/>
        <end position="200"/>
    </location>
</feature>